<evidence type="ECO:0000259" key="10">
    <source>
        <dbReference type="PROSITE" id="PS50939"/>
    </source>
</evidence>
<feature type="chain" id="PRO_5044776059" evidence="9">
    <location>
        <begin position="26"/>
        <end position="246"/>
    </location>
</feature>
<keyword evidence="4" id="KW-0249">Electron transport</keyword>
<protein>
    <submittedName>
        <fullName evidence="11">Cytochrome b561 and DOMON domain-containing protein</fullName>
    </submittedName>
</protein>
<evidence type="ECO:0000256" key="1">
    <source>
        <dbReference type="ARBA" id="ARBA00004370"/>
    </source>
</evidence>
<keyword evidence="12" id="KW-1185">Reference proteome</keyword>
<dbReference type="EMBL" id="JBFOLK010000011">
    <property type="protein sequence ID" value="KAL2475683.1"/>
    <property type="molecule type" value="Genomic_DNA"/>
</dbReference>
<feature type="domain" description="Cytochrome b561" evidence="10">
    <location>
        <begin position="57"/>
        <end position="246"/>
    </location>
</feature>
<keyword evidence="2" id="KW-0813">Transport</keyword>
<evidence type="ECO:0000256" key="5">
    <source>
        <dbReference type="ARBA" id="ARBA00022989"/>
    </source>
</evidence>
<dbReference type="GO" id="GO:0016020">
    <property type="term" value="C:membrane"/>
    <property type="evidence" value="ECO:0007669"/>
    <property type="project" value="UniProtKB-SubCell"/>
</dbReference>
<evidence type="ECO:0000256" key="6">
    <source>
        <dbReference type="ARBA" id="ARBA00023136"/>
    </source>
</evidence>
<reference evidence="12" key="1">
    <citation type="submission" date="2024-07" db="EMBL/GenBank/DDBJ databases">
        <title>Two chromosome-level genome assemblies of Korean endemic species Abeliophyllum distichum and Forsythia ovata (Oleaceae).</title>
        <authorList>
            <person name="Jang H."/>
        </authorList>
    </citation>
    <scope>NUCLEOTIDE SEQUENCE [LARGE SCALE GENOMIC DNA]</scope>
</reference>
<feature type="signal peptide" evidence="9">
    <location>
        <begin position="1"/>
        <end position="25"/>
    </location>
</feature>
<evidence type="ECO:0000256" key="4">
    <source>
        <dbReference type="ARBA" id="ARBA00022982"/>
    </source>
</evidence>
<dbReference type="SMART" id="SM00665">
    <property type="entry name" value="B561"/>
    <property type="match status" value="1"/>
</dbReference>
<organism evidence="11 12">
    <name type="scientific">Abeliophyllum distichum</name>
    <dbReference type="NCBI Taxonomy" id="126358"/>
    <lineage>
        <taxon>Eukaryota</taxon>
        <taxon>Viridiplantae</taxon>
        <taxon>Streptophyta</taxon>
        <taxon>Embryophyta</taxon>
        <taxon>Tracheophyta</taxon>
        <taxon>Spermatophyta</taxon>
        <taxon>Magnoliopsida</taxon>
        <taxon>eudicotyledons</taxon>
        <taxon>Gunneridae</taxon>
        <taxon>Pentapetalae</taxon>
        <taxon>asterids</taxon>
        <taxon>lamiids</taxon>
        <taxon>Lamiales</taxon>
        <taxon>Oleaceae</taxon>
        <taxon>Forsythieae</taxon>
        <taxon>Abeliophyllum</taxon>
    </lineage>
</organism>
<dbReference type="Gene3D" id="1.20.120.1770">
    <property type="match status" value="1"/>
</dbReference>
<keyword evidence="3 8" id="KW-0812">Transmembrane</keyword>
<accession>A0ABD1QHH2</accession>
<evidence type="ECO:0000256" key="7">
    <source>
        <dbReference type="SAM" id="MobiDB-lite"/>
    </source>
</evidence>
<keyword evidence="9" id="KW-0732">Signal</keyword>
<feature type="transmembrane region" description="Helical" evidence="8">
    <location>
        <begin position="97"/>
        <end position="114"/>
    </location>
</feature>
<feature type="region of interest" description="Disordered" evidence="7">
    <location>
        <begin position="46"/>
        <end position="72"/>
    </location>
</feature>
<evidence type="ECO:0000313" key="12">
    <source>
        <dbReference type="Proteomes" id="UP001604336"/>
    </source>
</evidence>
<feature type="transmembrane region" description="Helical" evidence="8">
    <location>
        <begin position="222"/>
        <end position="240"/>
    </location>
</feature>
<evidence type="ECO:0000256" key="9">
    <source>
        <dbReference type="SAM" id="SignalP"/>
    </source>
</evidence>
<evidence type="ECO:0000256" key="2">
    <source>
        <dbReference type="ARBA" id="ARBA00022448"/>
    </source>
</evidence>
<evidence type="ECO:0000313" key="11">
    <source>
        <dbReference type="EMBL" id="KAL2475683.1"/>
    </source>
</evidence>
<feature type="transmembrane region" description="Helical" evidence="8">
    <location>
        <begin position="126"/>
        <end position="146"/>
    </location>
</feature>
<name>A0ABD1QHH2_9LAMI</name>
<dbReference type="AlphaFoldDB" id="A0ABD1QHH2"/>
<dbReference type="PANTHER" id="PTHR23130:SF153">
    <property type="entry name" value="CYTOCHROME B561 DOMAIN-CONTAINING PROTEIN"/>
    <property type="match status" value="1"/>
</dbReference>
<comment type="subcellular location">
    <subcellularLocation>
        <location evidence="1">Membrane</location>
    </subcellularLocation>
</comment>
<proteinExistence type="predicted"/>
<dbReference type="PROSITE" id="PS50939">
    <property type="entry name" value="CYTOCHROME_B561"/>
    <property type="match status" value="1"/>
</dbReference>
<dbReference type="Proteomes" id="UP001604336">
    <property type="component" value="Unassembled WGS sequence"/>
</dbReference>
<evidence type="ECO:0000256" key="8">
    <source>
        <dbReference type="SAM" id="Phobius"/>
    </source>
</evidence>
<dbReference type="InterPro" id="IPR006593">
    <property type="entry name" value="Cyt_b561/ferric_Rdtase_TM"/>
</dbReference>
<sequence>MRLFSLISPWLIISCIICYSTFLNAQTPSRDGVLLLTNSTKKALHQEIRPRKRQEKHSIALENPNDGGTTDLTRPWRTGHISHHHRHLRTVHGTVNIIGWGILLPVGVIIARYFKKLPLKCNDWYSLHVMSQLSGFLMGTLGWGLGLVIKNAAKETRMSTHGILGTIIFAFAALQPNEGHECRKYWVIYHQIIGYALIIVIIANIFEGMNNQNPAVLNKWRWFYGVTVGVLALAAMALEVNRWIIN</sequence>
<feature type="transmembrane region" description="Helical" evidence="8">
    <location>
        <begin position="186"/>
        <end position="206"/>
    </location>
</feature>
<dbReference type="PANTHER" id="PTHR23130">
    <property type="entry name" value="CYTOCHROME B561 AND DOMON DOMAIN-CONTAINING PROTEIN"/>
    <property type="match status" value="1"/>
</dbReference>
<gene>
    <name evidence="11" type="ORF">Adt_36419</name>
</gene>
<dbReference type="CDD" id="cd08760">
    <property type="entry name" value="Cyt_b561_FRRS1_like"/>
    <property type="match status" value="1"/>
</dbReference>
<keyword evidence="5 8" id="KW-1133">Transmembrane helix</keyword>
<keyword evidence="6 8" id="KW-0472">Membrane</keyword>
<dbReference type="PROSITE" id="PS51257">
    <property type="entry name" value="PROKAR_LIPOPROTEIN"/>
    <property type="match status" value="1"/>
</dbReference>
<evidence type="ECO:0000256" key="3">
    <source>
        <dbReference type="ARBA" id="ARBA00022692"/>
    </source>
</evidence>
<comment type="caution">
    <text evidence="11">The sequence shown here is derived from an EMBL/GenBank/DDBJ whole genome shotgun (WGS) entry which is preliminary data.</text>
</comment>